<evidence type="ECO:0000313" key="2">
    <source>
        <dbReference type="Proteomes" id="UP000814128"/>
    </source>
</evidence>
<reference evidence="1" key="2">
    <citation type="journal article" date="2022" name="New Phytol.">
        <title>Evolutionary transition to the ectomycorrhizal habit in the genomes of a hyperdiverse lineage of mushroom-forming fungi.</title>
        <authorList>
            <person name="Looney B."/>
            <person name="Miyauchi S."/>
            <person name="Morin E."/>
            <person name="Drula E."/>
            <person name="Courty P.E."/>
            <person name="Kohler A."/>
            <person name="Kuo A."/>
            <person name="LaButti K."/>
            <person name="Pangilinan J."/>
            <person name="Lipzen A."/>
            <person name="Riley R."/>
            <person name="Andreopoulos W."/>
            <person name="He G."/>
            <person name="Johnson J."/>
            <person name="Nolan M."/>
            <person name="Tritt A."/>
            <person name="Barry K.W."/>
            <person name="Grigoriev I.V."/>
            <person name="Nagy L.G."/>
            <person name="Hibbett D."/>
            <person name="Henrissat B."/>
            <person name="Matheny P.B."/>
            <person name="Labbe J."/>
            <person name="Martin F.M."/>
        </authorList>
    </citation>
    <scope>NUCLEOTIDE SEQUENCE</scope>
    <source>
        <strain evidence="1">EC-137</strain>
    </source>
</reference>
<name>A0ACB8QSX7_9AGAM</name>
<dbReference type="EMBL" id="MU273491">
    <property type="protein sequence ID" value="KAI0034991.1"/>
    <property type="molecule type" value="Genomic_DNA"/>
</dbReference>
<sequence>MTTSSYVYNATTLLLDDRHPWVQYLYNSSDPNAWIHGGSNSEFGVTTTGTNRPGAYMQIFFVGSAIEVYGTIPPNGTFDLTFQIEGSGKSTPFSSPQTTSVAYRQRVYSSGPDLGPGAHTLTMTYLNGTANGGGIFWVDYLLFTPSALTASPDVVSAQVSVIPATVTAQQSAPESSVSPVNSQSPTKTPARIGVGPIVGGAVGAFFTIVAISGLVFLWYKRRRTTPTSPVNEEKTMPNLSPDPFPRRGVGTGAVPRVPEGPREELGGYSRPLEWKNARTGTPSRKVFVPQTALWDPSYQANPTLLGIPNQTVATKSFMHVE</sequence>
<keyword evidence="2" id="KW-1185">Reference proteome</keyword>
<gene>
    <name evidence="1" type="ORF">K488DRAFT_83453</name>
</gene>
<dbReference type="Proteomes" id="UP000814128">
    <property type="component" value="Unassembled WGS sequence"/>
</dbReference>
<comment type="caution">
    <text evidence="1">The sequence shown here is derived from an EMBL/GenBank/DDBJ whole genome shotgun (WGS) entry which is preliminary data.</text>
</comment>
<accession>A0ACB8QSX7</accession>
<protein>
    <submittedName>
        <fullName evidence="1">Uncharacterized protein</fullName>
    </submittedName>
</protein>
<evidence type="ECO:0000313" key="1">
    <source>
        <dbReference type="EMBL" id="KAI0034991.1"/>
    </source>
</evidence>
<proteinExistence type="predicted"/>
<organism evidence="1 2">
    <name type="scientific">Vararia minispora EC-137</name>
    <dbReference type="NCBI Taxonomy" id="1314806"/>
    <lineage>
        <taxon>Eukaryota</taxon>
        <taxon>Fungi</taxon>
        <taxon>Dikarya</taxon>
        <taxon>Basidiomycota</taxon>
        <taxon>Agaricomycotina</taxon>
        <taxon>Agaricomycetes</taxon>
        <taxon>Russulales</taxon>
        <taxon>Lachnocladiaceae</taxon>
        <taxon>Vararia</taxon>
    </lineage>
</organism>
<reference evidence="1" key="1">
    <citation type="submission" date="2021-02" db="EMBL/GenBank/DDBJ databases">
        <authorList>
            <consortium name="DOE Joint Genome Institute"/>
            <person name="Ahrendt S."/>
            <person name="Looney B.P."/>
            <person name="Miyauchi S."/>
            <person name="Morin E."/>
            <person name="Drula E."/>
            <person name="Courty P.E."/>
            <person name="Chicoki N."/>
            <person name="Fauchery L."/>
            <person name="Kohler A."/>
            <person name="Kuo A."/>
            <person name="Labutti K."/>
            <person name="Pangilinan J."/>
            <person name="Lipzen A."/>
            <person name="Riley R."/>
            <person name="Andreopoulos W."/>
            <person name="He G."/>
            <person name="Johnson J."/>
            <person name="Barry K.W."/>
            <person name="Grigoriev I.V."/>
            <person name="Nagy L."/>
            <person name="Hibbett D."/>
            <person name="Henrissat B."/>
            <person name="Matheny P.B."/>
            <person name="Labbe J."/>
            <person name="Martin F."/>
        </authorList>
    </citation>
    <scope>NUCLEOTIDE SEQUENCE</scope>
    <source>
        <strain evidence="1">EC-137</strain>
    </source>
</reference>